<proteinExistence type="predicted"/>
<evidence type="ECO:0000313" key="2">
    <source>
        <dbReference type="EMBL" id="QSZ68294.1"/>
    </source>
</evidence>
<dbReference type="RefSeq" id="WP_265581253.1">
    <property type="nucleotide sequence ID" value="NZ_CP036172.1"/>
</dbReference>
<dbReference type="EMBL" id="CP036172">
    <property type="protein sequence ID" value="QSZ68294.1"/>
    <property type="molecule type" value="Genomic_DNA"/>
</dbReference>
<reference evidence="2" key="2">
    <citation type="submission" date="2019-02" db="EMBL/GenBank/DDBJ databases">
        <authorList>
            <person name="Chen S.-C."/>
            <person name="Chien H.-H."/>
            <person name="Lai M.-C."/>
        </authorList>
    </citation>
    <scope>NUCLEOTIDE SEQUENCE</scope>
    <source>
        <strain evidence="2">N2F9704</strain>
    </source>
</reference>
<dbReference type="InterPro" id="IPR002500">
    <property type="entry name" value="PAPS_reduct_dom"/>
</dbReference>
<dbReference type="InterPro" id="IPR014729">
    <property type="entry name" value="Rossmann-like_a/b/a_fold"/>
</dbReference>
<protein>
    <submittedName>
        <fullName evidence="2">Phosphoadenosine phosphosulfate reductase</fullName>
    </submittedName>
</protein>
<evidence type="ECO:0000259" key="1">
    <source>
        <dbReference type="Pfam" id="PF01507"/>
    </source>
</evidence>
<dbReference type="GeneID" id="76425248"/>
<dbReference type="GO" id="GO:0003824">
    <property type="term" value="F:catalytic activity"/>
    <property type="evidence" value="ECO:0007669"/>
    <property type="project" value="InterPro"/>
</dbReference>
<dbReference type="PANTHER" id="PTHR43196:SF2">
    <property type="entry name" value="PHOSPHOADENOSINE PHOSPHOSULFATE REDUCTASE"/>
    <property type="match status" value="1"/>
</dbReference>
<dbReference type="PANTHER" id="PTHR43196">
    <property type="entry name" value="SULFATE ADENYLYLTRANSFERASE SUBUNIT 2"/>
    <property type="match status" value="1"/>
</dbReference>
<name>A0A8A3S9R0_9EURY</name>
<organism evidence="2 3">
    <name type="scientific">Methanofollis aquaemaris</name>
    <dbReference type="NCBI Taxonomy" id="126734"/>
    <lineage>
        <taxon>Archaea</taxon>
        <taxon>Methanobacteriati</taxon>
        <taxon>Methanobacteriota</taxon>
        <taxon>Stenosarchaea group</taxon>
        <taxon>Methanomicrobia</taxon>
        <taxon>Methanomicrobiales</taxon>
        <taxon>Methanomicrobiaceae</taxon>
        <taxon>Methanofollis</taxon>
    </lineage>
</organism>
<dbReference type="AlphaFoldDB" id="A0A8A3S9R0"/>
<dbReference type="Pfam" id="PF01507">
    <property type="entry name" value="PAPS_reduct"/>
    <property type="match status" value="1"/>
</dbReference>
<evidence type="ECO:0000313" key="3">
    <source>
        <dbReference type="Proteomes" id="UP001042704"/>
    </source>
</evidence>
<accession>A0A8A3S9R0</accession>
<dbReference type="Proteomes" id="UP001042704">
    <property type="component" value="Chromosome"/>
</dbReference>
<reference evidence="2" key="1">
    <citation type="journal article" date="2001" name="Int. J. Syst. Evol. Microbiol.">
        <title>Methanofollis aquaemaris sp. nov., a methanogen isolated from an aquaculture fish pond.</title>
        <authorList>
            <person name="Lai M.C."/>
            <person name="Chen S.C."/>
        </authorList>
    </citation>
    <scope>NUCLEOTIDE SEQUENCE</scope>
    <source>
        <strain evidence="2">N2F9704</strain>
    </source>
</reference>
<dbReference type="KEGG" id="maqe:RJ40_12720"/>
<dbReference type="InterPro" id="IPR050128">
    <property type="entry name" value="Sulfate_adenylyltrnsfr_sub2"/>
</dbReference>
<gene>
    <name evidence="2" type="ORF">RJ40_12720</name>
</gene>
<feature type="domain" description="Phosphoadenosine phosphosulphate reductase" evidence="1">
    <location>
        <begin position="225"/>
        <end position="388"/>
    </location>
</feature>
<sequence>MQEPAVKKTLYWCPVCNLPLIGKNCRCGAEGTPVVLQKPYDVRPALSHDMELLRSLLRDRFGIDRLPQVVLFNKIGGVDRAESVIADGVVFGRLTFDPVSRTYTFDLSFEALSYLLPSVTRSVVDITEAAAGQGLNQGRIGGKKVAVRTTDLEDGPVVVRMGNLAGVGTLREGEVKVKQIGRVDPVEAPDPSWEETGKANAKHLKNLERTAIRFIRQHMHDRPRANVSFSGGKDSTVVLELARRAGVEEVYYVNTGVEFPETVKFVRECGIEKVLHGPDFWSELKKHGLPRKDDRWCCERLKLQPVKNWLEQEGPCVTIQGNRWYESFSRSNLPPVIENPFNPRQLNISPIRNWRALEVFLYLWWRQVPYNPLYEEGFERVGCWLCPAMLESEAARTREIHPELVARWDKHLSAWGKKEHIPQRCIEMGIWRWQEPPPKMRELAAQCGIRLPKKRQKQ</sequence>
<dbReference type="SUPFAM" id="SSF52402">
    <property type="entry name" value="Adenine nucleotide alpha hydrolases-like"/>
    <property type="match status" value="1"/>
</dbReference>
<keyword evidence="3" id="KW-1185">Reference proteome</keyword>
<dbReference type="Gene3D" id="3.40.50.620">
    <property type="entry name" value="HUPs"/>
    <property type="match status" value="1"/>
</dbReference>